<evidence type="ECO:0008006" key="4">
    <source>
        <dbReference type="Google" id="ProtNLM"/>
    </source>
</evidence>
<feature type="transmembrane region" description="Helical" evidence="1">
    <location>
        <begin position="82"/>
        <end position="102"/>
    </location>
</feature>
<dbReference type="RefSeq" id="WP_377905183.1">
    <property type="nucleotide sequence ID" value="NZ_JBHRZS010000006.1"/>
</dbReference>
<feature type="transmembrane region" description="Helical" evidence="1">
    <location>
        <begin position="12"/>
        <end position="30"/>
    </location>
</feature>
<feature type="transmembrane region" description="Helical" evidence="1">
    <location>
        <begin position="114"/>
        <end position="132"/>
    </location>
</feature>
<protein>
    <recommendedName>
        <fullName evidence="4">Glycosyltransferase RgtA/B/C/D-like domain-containing protein</fullName>
    </recommendedName>
</protein>
<comment type="caution">
    <text evidence="2">The sequence shown here is derived from an EMBL/GenBank/DDBJ whole genome shotgun (WGS) entry which is preliminary data.</text>
</comment>
<sequence length="460" mass="52195">MLNFFKVNDPFRLIAVVIFLLGLSAVYFLLNPFSLTQSQLSWLVVGERASQGYLPFYEIIDDTAPLSVAVFAILNSIFGRDILVYEILGRILILAQAIYWNLTLIRYRVFDETSYLPAIILVVLFHFSFDMLSLSPALLGSSFLLLALGQLISLTVLQKETSESTLLIGLYAGLAVGFHSVFIIFLPYLIFTGIVISGFSFRELLLSLVGFLLPLLLIGTYYFWNDGVWGLIEVWPISFMTPRVAYQSLLSWGILGSLPILLASLGYVFCAVLRGSTINQQKQRQLLILWLFLSAFQLFLIKDQAAFQLAVLIPTLSYLITQFFHFAKKQFIANTLFLILILGFPGASILYWQGYLEQNPSYLVKENQNGQTESMMVLQNDLSPLRGNTLDGPFLNYEMTKIFLAKDKDYGQKARLFVLLETQKSRRVLDPDGEFEKLLQQFPVLAKEYRKAGNGVFELR</sequence>
<gene>
    <name evidence="2" type="ORF">ACFOSV_08015</name>
</gene>
<feature type="transmembrane region" description="Helical" evidence="1">
    <location>
        <begin position="244"/>
        <end position="273"/>
    </location>
</feature>
<dbReference type="Proteomes" id="UP001595805">
    <property type="component" value="Unassembled WGS sequence"/>
</dbReference>
<reference evidence="3" key="1">
    <citation type="journal article" date="2019" name="Int. J. Syst. Evol. Microbiol.">
        <title>The Global Catalogue of Microorganisms (GCM) 10K type strain sequencing project: providing services to taxonomists for standard genome sequencing and annotation.</title>
        <authorList>
            <consortium name="The Broad Institute Genomics Platform"/>
            <consortium name="The Broad Institute Genome Sequencing Center for Infectious Disease"/>
            <person name="Wu L."/>
            <person name="Ma J."/>
        </authorList>
    </citation>
    <scope>NUCLEOTIDE SEQUENCE [LARGE SCALE GENOMIC DNA]</scope>
    <source>
        <strain evidence="3">CCUG 60523</strain>
    </source>
</reference>
<feature type="transmembrane region" description="Helical" evidence="1">
    <location>
        <begin position="307"/>
        <end position="324"/>
    </location>
</feature>
<evidence type="ECO:0000256" key="1">
    <source>
        <dbReference type="SAM" id="Phobius"/>
    </source>
</evidence>
<dbReference type="EMBL" id="JBHRZS010000006">
    <property type="protein sequence ID" value="MFC3880117.1"/>
    <property type="molecule type" value="Genomic_DNA"/>
</dbReference>
<feature type="transmembrane region" description="Helical" evidence="1">
    <location>
        <begin position="285"/>
        <end position="301"/>
    </location>
</feature>
<proteinExistence type="predicted"/>
<accession>A0ABV8AR36</accession>
<organism evidence="2 3">
    <name type="scientific">Algoriphagus namhaensis</name>
    <dbReference type="NCBI Taxonomy" id="915353"/>
    <lineage>
        <taxon>Bacteria</taxon>
        <taxon>Pseudomonadati</taxon>
        <taxon>Bacteroidota</taxon>
        <taxon>Cytophagia</taxon>
        <taxon>Cytophagales</taxon>
        <taxon>Cyclobacteriaceae</taxon>
        <taxon>Algoriphagus</taxon>
    </lineage>
</organism>
<feature type="transmembrane region" description="Helical" evidence="1">
    <location>
        <begin position="331"/>
        <end position="352"/>
    </location>
</feature>
<keyword evidence="1" id="KW-1133">Transmembrane helix</keyword>
<evidence type="ECO:0000313" key="2">
    <source>
        <dbReference type="EMBL" id="MFC3880117.1"/>
    </source>
</evidence>
<feature type="transmembrane region" description="Helical" evidence="1">
    <location>
        <begin position="203"/>
        <end position="224"/>
    </location>
</feature>
<feature type="transmembrane region" description="Helical" evidence="1">
    <location>
        <begin position="168"/>
        <end position="191"/>
    </location>
</feature>
<keyword evidence="1" id="KW-0812">Transmembrane</keyword>
<keyword evidence="1" id="KW-0472">Membrane</keyword>
<keyword evidence="3" id="KW-1185">Reference proteome</keyword>
<name>A0ABV8AR36_9BACT</name>
<evidence type="ECO:0000313" key="3">
    <source>
        <dbReference type="Proteomes" id="UP001595805"/>
    </source>
</evidence>